<dbReference type="AlphaFoldDB" id="A0A6D2KQW3"/>
<evidence type="ECO:0000313" key="2">
    <source>
        <dbReference type="Proteomes" id="UP000467841"/>
    </source>
</evidence>
<dbReference type="Proteomes" id="UP000467841">
    <property type="component" value="Unassembled WGS sequence"/>
</dbReference>
<name>A0A6D2KQW3_9BRAS</name>
<reference evidence="1" key="1">
    <citation type="submission" date="2020-01" db="EMBL/GenBank/DDBJ databases">
        <authorList>
            <person name="Mishra B."/>
        </authorList>
    </citation>
    <scope>NUCLEOTIDE SEQUENCE [LARGE SCALE GENOMIC DNA]</scope>
</reference>
<protein>
    <submittedName>
        <fullName evidence="1">Uncharacterized protein</fullName>
    </submittedName>
</protein>
<evidence type="ECO:0000313" key="1">
    <source>
        <dbReference type="EMBL" id="CAA7051424.1"/>
    </source>
</evidence>
<organism evidence="1 2">
    <name type="scientific">Microthlaspi erraticum</name>
    <dbReference type="NCBI Taxonomy" id="1685480"/>
    <lineage>
        <taxon>Eukaryota</taxon>
        <taxon>Viridiplantae</taxon>
        <taxon>Streptophyta</taxon>
        <taxon>Embryophyta</taxon>
        <taxon>Tracheophyta</taxon>
        <taxon>Spermatophyta</taxon>
        <taxon>Magnoliopsida</taxon>
        <taxon>eudicotyledons</taxon>
        <taxon>Gunneridae</taxon>
        <taxon>Pentapetalae</taxon>
        <taxon>rosids</taxon>
        <taxon>malvids</taxon>
        <taxon>Brassicales</taxon>
        <taxon>Brassicaceae</taxon>
        <taxon>Coluteocarpeae</taxon>
        <taxon>Microthlaspi</taxon>
    </lineage>
</organism>
<accession>A0A6D2KQW3</accession>
<sequence length="164" mass="18584">MLGGKIQVKKSWAGPKQHETKKVIWKWVLGLIKNLPRKTQRDKTLAGKKSTLRTTCLFIPSVGLQTNQGGMFKLLIMPTQTAKYSSNVLVEQLSLGPCNWTSWYGPKLPQVQAAPPQLQALQLLPLQVPSNLLHDHIIPSLLKRICPQIWFICKKRRKISNIKT</sequence>
<comment type="caution">
    <text evidence="1">The sequence shown here is derived from an EMBL/GenBank/DDBJ whole genome shotgun (WGS) entry which is preliminary data.</text>
</comment>
<dbReference type="EMBL" id="CACVBM020001476">
    <property type="protein sequence ID" value="CAA7051424.1"/>
    <property type="molecule type" value="Genomic_DNA"/>
</dbReference>
<gene>
    <name evidence="1" type="ORF">MERR_LOCUS38659</name>
</gene>
<proteinExistence type="predicted"/>
<keyword evidence="2" id="KW-1185">Reference proteome</keyword>